<feature type="compositionally biased region" description="Gly residues" evidence="2">
    <location>
        <begin position="63"/>
        <end position="79"/>
    </location>
</feature>
<feature type="compositionally biased region" description="Polar residues" evidence="2">
    <location>
        <begin position="42"/>
        <end position="58"/>
    </location>
</feature>
<evidence type="ECO:0000313" key="4">
    <source>
        <dbReference type="EMBL" id="KAA0176434.1"/>
    </source>
</evidence>
<protein>
    <recommendedName>
        <fullName evidence="3">Response regulatory domain-containing protein</fullName>
    </recommendedName>
</protein>
<organism evidence="4 5">
    <name type="scientific">Cafeteria roenbergensis</name>
    <name type="common">Marine flagellate</name>
    <dbReference type="NCBI Taxonomy" id="33653"/>
    <lineage>
        <taxon>Eukaryota</taxon>
        <taxon>Sar</taxon>
        <taxon>Stramenopiles</taxon>
        <taxon>Bigyra</taxon>
        <taxon>Opalozoa</taxon>
        <taxon>Bicosoecida</taxon>
        <taxon>Cafeteriaceae</taxon>
        <taxon>Cafeteria</taxon>
    </lineage>
</organism>
<feature type="domain" description="Response regulatory" evidence="3">
    <location>
        <begin position="217"/>
        <end position="345"/>
    </location>
</feature>
<dbReference type="Gene3D" id="3.40.50.2300">
    <property type="match status" value="1"/>
</dbReference>
<evidence type="ECO:0000259" key="3">
    <source>
        <dbReference type="PROSITE" id="PS50110"/>
    </source>
</evidence>
<gene>
    <name evidence="4" type="ORF">FNF27_02130</name>
</gene>
<accession>A0A5A8EGP6</accession>
<sequence length="357" mass="35644">MAAAATPQFGDADADSDSASQQAEAETTDSRGILSRGRDSNRPTSLAGSWNSGGNSSVKLGGRVAGAGSARGRGGGKRQGAGRTLDKQYLSLPVEGVTALTDGSEVVPFLRQADEAARGLSHAADVGGPSSGSVADVFLISCLSGSHSRGDGMSPGQASPSELAAAAVAAAPRYSTKGLSPVPEQLSTQASPRDATEAVPAAPMTRRDVTAVASGAVVRAADAGNTAGSSVLSSMTSGGQEVRPAAATEATRSGTASPSAASGASAPVLVGAGIDLILMDIVMPQDGEFTALQLRSLGFDKPIVAATGTAAPQALERFVRKSGFDEVITKPFSRSDLEPIIARVRDGKLRSAGAGDP</sequence>
<dbReference type="Proteomes" id="UP000322899">
    <property type="component" value="Unassembled WGS sequence"/>
</dbReference>
<dbReference type="EMBL" id="VLTO01000008">
    <property type="protein sequence ID" value="KAA0176434.1"/>
    <property type="molecule type" value="Genomic_DNA"/>
</dbReference>
<feature type="region of interest" description="Disordered" evidence="2">
    <location>
        <begin position="227"/>
        <end position="263"/>
    </location>
</feature>
<dbReference type="AlphaFoldDB" id="A0A5A8EGP6"/>
<dbReference type="SUPFAM" id="SSF52172">
    <property type="entry name" value="CheY-like"/>
    <property type="match status" value="1"/>
</dbReference>
<reference evidence="4 5" key="1">
    <citation type="submission" date="2019-07" db="EMBL/GenBank/DDBJ databases">
        <title>Genomes of Cafeteria roenbergensis.</title>
        <authorList>
            <person name="Fischer M.G."/>
            <person name="Hackl T."/>
            <person name="Roman M."/>
        </authorList>
    </citation>
    <scope>NUCLEOTIDE SEQUENCE [LARGE SCALE GENOMIC DNA]</scope>
    <source>
        <strain evidence="4 5">E4-10P</strain>
    </source>
</reference>
<evidence type="ECO:0000256" key="1">
    <source>
        <dbReference type="PROSITE-ProRule" id="PRU00169"/>
    </source>
</evidence>
<feature type="region of interest" description="Disordered" evidence="2">
    <location>
        <begin position="1"/>
        <end position="84"/>
    </location>
</feature>
<dbReference type="InterPro" id="IPR011006">
    <property type="entry name" value="CheY-like_superfamily"/>
</dbReference>
<evidence type="ECO:0000313" key="5">
    <source>
        <dbReference type="Proteomes" id="UP000322899"/>
    </source>
</evidence>
<dbReference type="InterPro" id="IPR001789">
    <property type="entry name" value="Sig_transdc_resp-reg_receiver"/>
</dbReference>
<feature type="region of interest" description="Disordered" evidence="2">
    <location>
        <begin position="176"/>
        <end position="201"/>
    </location>
</feature>
<keyword evidence="1" id="KW-0597">Phosphoprotein</keyword>
<evidence type="ECO:0000256" key="2">
    <source>
        <dbReference type="SAM" id="MobiDB-lite"/>
    </source>
</evidence>
<comment type="caution">
    <text evidence="4">The sequence shown here is derived from an EMBL/GenBank/DDBJ whole genome shotgun (WGS) entry which is preliminary data.</text>
</comment>
<dbReference type="GO" id="GO:0000160">
    <property type="term" value="P:phosphorelay signal transduction system"/>
    <property type="evidence" value="ECO:0007669"/>
    <property type="project" value="InterPro"/>
</dbReference>
<feature type="compositionally biased region" description="Low complexity" evidence="2">
    <location>
        <begin position="250"/>
        <end position="263"/>
    </location>
</feature>
<proteinExistence type="predicted"/>
<dbReference type="PROSITE" id="PS50110">
    <property type="entry name" value="RESPONSE_REGULATORY"/>
    <property type="match status" value="1"/>
</dbReference>
<feature type="compositionally biased region" description="Polar residues" evidence="2">
    <location>
        <begin position="227"/>
        <end position="239"/>
    </location>
</feature>
<name>A0A5A8EGP6_CAFRO</name>
<feature type="modified residue" description="4-aspartylphosphate" evidence="1">
    <location>
        <position position="280"/>
    </location>
</feature>